<feature type="domain" description="HTH arsR-type" evidence="5">
    <location>
        <begin position="1"/>
        <end position="93"/>
    </location>
</feature>
<dbReference type="InterPro" id="IPR051081">
    <property type="entry name" value="HTH_MetalResp_TranReg"/>
</dbReference>
<keyword evidence="2" id="KW-0805">Transcription regulation</keyword>
<dbReference type="GO" id="GO:0003700">
    <property type="term" value="F:DNA-binding transcription factor activity"/>
    <property type="evidence" value="ECO:0007669"/>
    <property type="project" value="InterPro"/>
</dbReference>
<evidence type="ECO:0000256" key="3">
    <source>
        <dbReference type="ARBA" id="ARBA00023125"/>
    </source>
</evidence>
<evidence type="ECO:0000259" key="5">
    <source>
        <dbReference type="PROSITE" id="PS50987"/>
    </source>
</evidence>
<dbReference type="Gene3D" id="1.10.10.10">
    <property type="entry name" value="Winged helix-like DNA-binding domain superfamily/Winged helix DNA-binding domain"/>
    <property type="match status" value="1"/>
</dbReference>
<proteinExistence type="predicted"/>
<dbReference type="FunFam" id="1.10.10.10:FF:000279">
    <property type="entry name" value="Transcriptional regulator, ArsR family"/>
    <property type="match status" value="1"/>
</dbReference>
<dbReference type="RefSeq" id="WP_109675825.1">
    <property type="nucleotide sequence ID" value="NZ_CP086615.1"/>
</dbReference>
<dbReference type="SMART" id="SM00418">
    <property type="entry name" value="HTH_ARSR"/>
    <property type="match status" value="1"/>
</dbReference>
<dbReference type="InterPro" id="IPR011991">
    <property type="entry name" value="ArsR-like_HTH"/>
</dbReference>
<sequence length="117" mass="12770">MDGSMVPEQLFHALSDGTRLRALALLHAEGELCVCELTHALELAQPKVSRHLALLRDTGVVSDRRSARWVYYRLAPELPAWARAAIGAAAQGTAAQLLEDRERLATMPGRPEVGRCA</sequence>
<dbReference type="PRINTS" id="PR00778">
    <property type="entry name" value="HTHARSR"/>
</dbReference>
<dbReference type="PANTHER" id="PTHR33154">
    <property type="entry name" value="TRANSCRIPTIONAL REGULATOR, ARSR FAMILY"/>
    <property type="match status" value="1"/>
</dbReference>
<evidence type="ECO:0000256" key="2">
    <source>
        <dbReference type="ARBA" id="ARBA00023015"/>
    </source>
</evidence>
<dbReference type="Pfam" id="PF01022">
    <property type="entry name" value="HTH_5"/>
    <property type="match status" value="1"/>
</dbReference>
<reference evidence="6 7" key="1">
    <citation type="submission" date="2018-05" db="EMBL/GenBank/DDBJ databases">
        <title>Spiribacter halobius sp. nov., a moderately halophilic bacterium isolated from marine solar saltern.</title>
        <authorList>
            <person name="Zheng W.-S."/>
            <person name="Lu D.-C."/>
            <person name="Du Z.-J."/>
        </authorList>
    </citation>
    <scope>NUCLEOTIDE SEQUENCE [LARGE SCALE GENOMIC DNA]</scope>
    <source>
        <strain evidence="6 7">E85</strain>
    </source>
</reference>
<dbReference type="AlphaFoldDB" id="A0A2U2N7S9"/>
<dbReference type="InterPro" id="IPR036388">
    <property type="entry name" value="WH-like_DNA-bd_sf"/>
</dbReference>
<dbReference type="CDD" id="cd00090">
    <property type="entry name" value="HTH_ARSR"/>
    <property type="match status" value="1"/>
</dbReference>
<dbReference type="OrthoDB" id="9793058at2"/>
<dbReference type="NCBIfam" id="NF033788">
    <property type="entry name" value="HTH_metalloreg"/>
    <property type="match status" value="1"/>
</dbReference>
<dbReference type="GO" id="GO:0003677">
    <property type="term" value="F:DNA binding"/>
    <property type="evidence" value="ECO:0007669"/>
    <property type="project" value="UniProtKB-KW"/>
</dbReference>
<name>A0A2U2N7S9_9GAMM</name>
<protein>
    <submittedName>
        <fullName evidence="6">Transcriptional regulator</fullName>
    </submittedName>
</protein>
<gene>
    <name evidence="6" type="ORF">DEM34_02225</name>
</gene>
<evidence type="ECO:0000313" key="7">
    <source>
        <dbReference type="Proteomes" id="UP000245474"/>
    </source>
</evidence>
<dbReference type="InterPro" id="IPR001845">
    <property type="entry name" value="HTH_ArsR_DNA-bd_dom"/>
</dbReference>
<keyword evidence="4" id="KW-0804">Transcription</keyword>
<dbReference type="PANTHER" id="PTHR33154:SF18">
    <property type="entry name" value="ARSENICAL RESISTANCE OPERON REPRESSOR"/>
    <property type="match status" value="1"/>
</dbReference>
<keyword evidence="3" id="KW-0238">DNA-binding</keyword>
<organism evidence="6 7">
    <name type="scientific">Sediminicurvatus halobius</name>
    <dbReference type="NCBI Taxonomy" id="2182432"/>
    <lineage>
        <taxon>Bacteria</taxon>
        <taxon>Pseudomonadati</taxon>
        <taxon>Pseudomonadota</taxon>
        <taxon>Gammaproteobacteria</taxon>
        <taxon>Chromatiales</taxon>
        <taxon>Ectothiorhodospiraceae</taxon>
        <taxon>Sediminicurvatus</taxon>
    </lineage>
</organism>
<evidence type="ECO:0000313" key="6">
    <source>
        <dbReference type="EMBL" id="PWG65117.1"/>
    </source>
</evidence>
<evidence type="ECO:0000256" key="4">
    <source>
        <dbReference type="ARBA" id="ARBA00023163"/>
    </source>
</evidence>
<accession>A0A2U2N7S9</accession>
<comment type="caution">
    <text evidence="6">The sequence shown here is derived from an EMBL/GenBank/DDBJ whole genome shotgun (WGS) entry which is preliminary data.</text>
</comment>
<dbReference type="NCBIfam" id="NF007528">
    <property type="entry name" value="PRK10141.1"/>
    <property type="match status" value="1"/>
</dbReference>
<dbReference type="EMBL" id="QFFI01000003">
    <property type="protein sequence ID" value="PWG65117.1"/>
    <property type="molecule type" value="Genomic_DNA"/>
</dbReference>
<keyword evidence="1" id="KW-0059">Arsenical resistance</keyword>
<evidence type="ECO:0000256" key="1">
    <source>
        <dbReference type="ARBA" id="ARBA00022849"/>
    </source>
</evidence>
<dbReference type="Proteomes" id="UP000245474">
    <property type="component" value="Unassembled WGS sequence"/>
</dbReference>
<dbReference type="SUPFAM" id="SSF46785">
    <property type="entry name" value="Winged helix' DNA-binding domain"/>
    <property type="match status" value="1"/>
</dbReference>
<dbReference type="PROSITE" id="PS50987">
    <property type="entry name" value="HTH_ARSR_2"/>
    <property type="match status" value="1"/>
</dbReference>
<keyword evidence="7" id="KW-1185">Reference proteome</keyword>
<dbReference type="GO" id="GO:0046685">
    <property type="term" value="P:response to arsenic-containing substance"/>
    <property type="evidence" value="ECO:0007669"/>
    <property type="project" value="UniProtKB-KW"/>
</dbReference>
<dbReference type="InterPro" id="IPR036390">
    <property type="entry name" value="WH_DNA-bd_sf"/>
</dbReference>